<keyword evidence="4 6" id="KW-1133">Transmembrane helix</keyword>
<evidence type="ECO:0000256" key="5">
    <source>
        <dbReference type="ARBA" id="ARBA00023136"/>
    </source>
</evidence>
<sequence length="354" mass="37694">MNAYKNKIRIQNAITYAIVIGCYILIQIMMAGGHVNSLLKGILVPLCTYTILAVSLNLTVGILGELSLGHAGFMCAGAFSGAFFNHAMKNLIASNQVRFILALFVGAAVAAVFGILIGIPVLRLKGDYLAIVTLAFGEIVKNIINVLYVGIDGNGIHVSMKDVASLKLAADGQVIIKGAQGITGTPKTATFTIGIILVLLTLFIVLNIINSRTGRAIMAIRDNRIAAESVGINITKYKLMAFTISASLAGVAGVLYAHNLATLAATPKSFGYNMSIMILVFVVLGGIGNIRGSMIAAVILTLLPEMLRSLNNYRMLIYAVVLIVMMLLTSSPKAIEVRGRIFSSFRKKKTEGEA</sequence>
<feature type="transmembrane region" description="Helical" evidence="6">
    <location>
        <begin position="129"/>
        <end position="151"/>
    </location>
</feature>
<feature type="transmembrane region" description="Helical" evidence="6">
    <location>
        <begin position="189"/>
        <end position="209"/>
    </location>
</feature>
<feature type="transmembrane region" description="Helical" evidence="6">
    <location>
        <begin position="71"/>
        <end position="88"/>
    </location>
</feature>
<dbReference type="Proteomes" id="UP000241048">
    <property type="component" value="Unassembled WGS sequence"/>
</dbReference>
<feature type="transmembrane region" description="Helical" evidence="6">
    <location>
        <begin position="278"/>
        <end position="303"/>
    </location>
</feature>
<dbReference type="InterPro" id="IPR001851">
    <property type="entry name" value="ABC_transp_permease"/>
</dbReference>
<evidence type="ECO:0000256" key="4">
    <source>
        <dbReference type="ARBA" id="ARBA00022989"/>
    </source>
</evidence>
<name>A0A2T3FTN1_9CLOT</name>
<comment type="caution">
    <text evidence="7">The sequence shown here is derived from an EMBL/GenBank/DDBJ whole genome shotgun (WGS) entry which is preliminary data.</text>
</comment>
<dbReference type="RefSeq" id="WP_106999829.1">
    <property type="nucleotide sequence ID" value="NZ_DBFCCR010000012.1"/>
</dbReference>
<reference evidence="7 8" key="1">
    <citation type="submission" date="2018-03" db="EMBL/GenBank/DDBJ databases">
        <title>Lachnoclostridium SNUG30386 gen.nov., sp.nov., isolated from human faeces.</title>
        <authorList>
            <person name="Seo B."/>
            <person name="Jeon K."/>
            <person name="Ko G."/>
        </authorList>
    </citation>
    <scope>NUCLEOTIDE SEQUENCE [LARGE SCALE GENOMIC DNA]</scope>
    <source>
        <strain evidence="7 8">SNUG30386</strain>
    </source>
</reference>
<dbReference type="PANTHER" id="PTHR30482:SF10">
    <property type="entry name" value="HIGH-AFFINITY BRANCHED-CHAIN AMINO ACID TRANSPORT PROTEIN BRAE"/>
    <property type="match status" value="1"/>
</dbReference>
<dbReference type="GO" id="GO:0015658">
    <property type="term" value="F:branched-chain amino acid transmembrane transporter activity"/>
    <property type="evidence" value="ECO:0007669"/>
    <property type="project" value="InterPro"/>
</dbReference>
<dbReference type="CDD" id="cd06581">
    <property type="entry name" value="TM_PBP1_LivM_like"/>
    <property type="match status" value="1"/>
</dbReference>
<comment type="subcellular location">
    <subcellularLocation>
        <location evidence="1">Cell membrane</location>
        <topology evidence="1">Multi-pass membrane protein</topology>
    </subcellularLocation>
</comment>
<dbReference type="InterPro" id="IPR043428">
    <property type="entry name" value="LivM-like"/>
</dbReference>
<accession>A0A2T3FTN1</accession>
<gene>
    <name evidence="7" type="ORF">C7U56_01230</name>
</gene>
<keyword evidence="3 6" id="KW-0812">Transmembrane</keyword>
<proteinExistence type="predicted"/>
<feature type="transmembrane region" description="Helical" evidence="6">
    <location>
        <begin position="42"/>
        <end position="64"/>
    </location>
</feature>
<keyword evidence="5 6" id="KW-0472">Membrane</keyword>
<dbReference type="GO" id="GO:0005886">
    <property type="term" value="C:plasma membrane"/>
    <property type="evidence" value="ECO:0007669"/>
    <property type="project" value="UniProtKB-SubCell"/>
</dbReference>
<keyword evidence="2" id="KW-1003">Cell membrane</keyword>
<evidence type="ECO:0000256" key="1">
    <source>
        <dbReference type="ARBA" id="ARBA00004651"/>
    </source>
</evidence>
<evidence type="ECO:0000256" key="2">
    <source>
        <dbReference type="ARBA" id="ARBA00022475"/>
    </source>
</evidence>
<evidence type="ECO:0000313" key="8">
    <source>
        <dbReference type="Proteomes" id="UP000241048"/>
    </source>
</evidence>
<feature type="transmembrane region" description="Helical" evidence="6">
    <location>
        <begin position="12"/>
        <end position="30"/>
    </location>
</feature>
<dbReference type="PROSITE" id="PS51257">
    <property type="entry name" value="PROKAR_LIPOPROTEIN"/>
    <property type="match status" value="1"/>
</dbReference>
<dbReference type="EMBL" id="PYLO01000001">
    <property type="protein sequence ID" value="PST38611.1"/>
    <property type="molecule type" value="Genomic_DNA"/>
</dbReference>
<evidence type="ECO:0000313" key="7">
    <source>
        <dbReference type="EMBL" id="PST38611.1"/>
    </source>
</evidence>
<dbReference type="PANTHER" id="PTHR30482">
    <property type="entry name" value="HIGH-AFFINITY BRANCHED-CHAIN AMINO ACID TRANSPORT SYSTEM PERMEASE"/>
    <property type="match status" value="1"/>
</dbReference>
<feature type="transmembrane region" description="Helical" evidence="6">
    <location>
        <begin position="315"/>
        <end position="335"/>
    </location>
</feature>
<evidence type="ECO:0000256" key="6">
    <source>
        <dbReference type="SAM" id="Phobius"/>
    </source>
</evidence>
<evidence type="ECO:0000256" key="3">
    <source>
        <dbReference type="ARBA" id="ARBA00022692"/>
    </source>
</evidence>
<feature type="transmembrane region" description="Helical" evidence="6">
    <location>
        <begin position="100"/>
        <end position="122"/>
    </location>
</feature>
<protein>
    <submittedName>
        <fullName evidence="7">Amino acid ABC transporter permease</fullName>
    </submittedName>
</protein>
<organism evidence="7 8">
    <name type="scientific">Clostridium fessum</name>
    <dbReference type="NCBI Taxonomy" id="2126740"/>
    <lineage>
        <taxon>Bacteria</taxon>
        <taxon>Bacillati</taxon>
        <taxon>Bacillota</taxon>
        <taxon>Clostridia</taxon>
        <taxon>Eubacteriales</taxon>
        <taxon>Clostridiaceae</taxon>
        <taxon>Clostridium</taxon>
    </lineage>
</organism>
<dbReference type="Pfam" id="PF02653">
    <property type="entry name" value="BPD_transp_2"/>
    <property type="match status" value="1"/>
</dbReference>
<keyword evidence="8" id="KW-1185">Reference proteome</keyword>
<dbReference type="AlphaFoldDB" id="A0A2T3FTN1"/>